<gene>
    <name evidence="2" type="ORF">METZ01_LOCUS483618</name>
</gene>
<organism evidence="2">
    <name type="scientific">marine metagenome</name>
    <dbReference type="NCBI Taxonomy" id="408172"/>
    <lineage>
        <taxon>unclassified sequences</taxon>
        <taxon>metagenomes</taxon>
        <taxon>ecological metagenomes</taxon>
    </lineage>
</organism>
<dbReference type="EMBL" id="UINC01208294">
    <property type="protein sequence ID" value="SVE30764.1"/>
    <property type="molecule type" value="Genomic_DNA"/>
</dbReference>
<proteinExistence type="predicted"/>
<name>A0A383CF57_9ZZZZ</name>
<feature type="compositionally biased region" description="Basic and acidic residues" evidence="1">
    <location>
        <begin position="1"/>
        <end position="29"/>
    </location>
</feature>
<accession>A0A383CF57</accession>
<feature type="compositionally biased region" description="Polar residues" evidence="1">
    <location>
        <begin position="51"/>
        <end position="63"/>
    </location>
</feature>
<protein>
    <submittedName>
        <fullName evidence="2">Uncharacterized protein</fullName>
    </submittedName>
</protein>
<feature type="region of interest" description="Disordered" evidence="1">
    <location>
        <begin position="1"/>
        <end position="69"/>
    </location>
</feature>
<reference evidence="2" key="1">
    <citation type="submission" date="2018-05" db="EMBL/GenBank/DDBJ databases">
        <authorList>
            <person name="Lanie J.A."/>
            <person name="Ng W.-L."/>
            <person name="Kazmierczak K.M."/>
            <person name="Andrzejewski T.M."/>
            <person name="Davidsen T.M."/>
            <person name="Wayne K.J."/>
            <person name="Tettelin H."/>
            <person name="Glass J.I."/>
            <person name="Rusch D."/>
            <person name="Podicherti R."/>
            <person name="Tsui H.-C.T."/>
            <person name="Winkler M.E."/>
        </authorList>
    </citation>
    <scope>NUCLEOTIDE SEQUENCE</scope>
</reference>
<evidence type="ECO:0000256" key="1">
    <source>
        <dbReference type="SAM" id="MobiDB-lite"/>
    </source>
</evidence>
<sequence length="89" mass="10462">MEVDARDIRPDDTQREELSSRENGDDRSQKWKPRHRAAFDKEPDDDEQQHNETNQTKNQSNQRCKVEWYNAHAGHKISGMGQQPEQAVM</sequence>
<dbReference type="AlphaFoldDB" id="A0A383CF57"/>
<evidence type="ECO:0000313" key="2">
    <source>
        <dbReference type="EMBL" id="SVE30764.1"/>
    </source>
</evidence>